<accession>A0A7D5K8Q8</accession>
<name>A0A7D5K8Q8_9EURY</name>
<dbReference type="AlphaFoldDB" id="A0A7D5K8Q8"/>
<dbReference type="Pfam" id="PF24366">
    <property type="entry name" value="DUF7522"/>
    <property type="match status" value="1"/>
</dbReference>
<dbReference type="KEGG" id="halg:HUG10_12925"/>
<sequence length="146" mass="16566">MPVSNPSSVVSFDGDAVRAVLEERVEGSLRSLVEYDQDEFNPLYVDDVALSFYEDEAAMTAHFERIHSYIHLDFTELDLFTDELFPVSERVRYLTTGFDVFTLVRVYIDREGLFMALDPGEPVEPLVRTVDDAVESSEEGRQSADS</sequence>
<dbReference type="OrthoDB" id="179705at2157"/>
<protein>
    <submittedName>
        <fullName evidence="1">Uncharacterized protein</fullName>
    </submittedName>
</protein>
<dbReference type="EMBL" id="CP058529">
    <property type="protein sequence ID" value="QLG28394.1"/>
    <property type="molecule type" value="Genomic_DNA"/>
</dbReference>
<dbReference type="RefSeq" id="WP_179169969.1">
    <property type="nucleotide sequence ID" value="NZ_CP058529.1"/>
</dbReference>
<reference evidence="1 2" key="1">
    <citation type="submission" date="2020-07" db="EMBL/GenBank/DDBJ databases">
        <title>Gai3-2, isolated from salt lake.</title>
        <authorList>
            <person name="Cui H."/>
            <person name="Shi X."/>
        </authorList>
    </citation>
    <scope>NUCLEOTIDE SEQUENCE [LARGE SCALE GENOMIC DNA]</scope>
    <source>
        <strain evidence="1 2">Gai3-2</strain>
    </source>
</reference>
<evidence type="ECO:0000313" key="1">
    <source>
        <dbReference type="EMBL" id="QLG28394.1"/>
    </source>
</evidence>
<gene>
    <name evidence="1" type="ORF">HUG10_12925</name>
</gene>
<organism evidence="1 2">
    <name type="scientific">Halorarum halophilum</name>
    <dbReference type="NCBI Taxonomy" id="2743090"/>
    <lineage>
        <taxon>Archaea</taxon>
        <taxon>Methanobacteriati</taxon>
        <taxon>Methanobacteriota</taxon>
        <taxon>Stenosarchaea group</taxon>
        <taxon>Halobacteria</taxon>
        <taxon>Halobacteriales</taxon>
        <taxon>Haloferacaceae</taxon>
        <taxon>Halorarum</taxon>
    </lineage>
</organism>
<dbReference type="GeneID" id="56029752"/>
<keyword evidence="2" id="KW-1185">Reference proteome</keyword>
<proteinExistence type="predicted"/>
<dbReference type="Proteomes" id="UP000509750">
    <property type="component" value="Chromosome"/>
</dbReference>
<dbReference type="InterPro" id="IPR055944">
    <property type="entry name" value="DUF7522"/>
</dbReference>
<evidence type="ECO:0000313" key="2">
    <source>
        <dbReference type="Proteomes" id="UP000509750"/>
    </source>
</evidence>